<reference evidence="6" key="1">
    <citation type="submission" date="2016-06" db="UniProtKB">
        <authorList>
            <consortium name="WormBaseParasite"/>
        </authorList>
    </citation>
    <scope>IDENTIFICATION</scope>
</reference>
<accession>A0A183D5W0</accession>
<dbReference type="GO" id="GO:0007165">
    <property type="term" value="P:signal transduction"/>
    <property type="evidence" value="ECO:0007669"/>
    <property type="project" value="InterPro"/>
</dbReference>
<dbReference type="Gene3D" id="1.10.1300.10">
    <property type="entry name" value="3'5'-cyclic nucleotide phosphodiesterase, catalytic domain"/>
    <property type="match status" value="1"/>
</dbReference>
<feature type="domain" description="PDEase" evidence="3">
    <location>
        <begin position="1"/>
        <end position="57"/>
    </location>
</feature>
<evidence type="ECO:0000259" key="3">
    <source>
        <dbReference type="PROSITE" id="PS51845"/>
    </source>
</evidence>
<evidence type="ECO:0000313" key="4">
    <source>
        <dbReference type="EMBL" id="VDK42544.1"/>
    </source>
</evidence>
<evidence type="ECO:0000256" key="1">
    <source>
        <dbReference type="ARBA" id="ARBA00022723"/>
    </source>
</evidence>
<evidence type="ECO:0000313" key="5">
    <source>
        <dbReference type="Proteomes" id="UP000271098"/>
    </source>
</evidence>
<evidence type="ECO:0000256" key="2">
    <source>
        <dbReference type="ARBA" id="ARBA00022801"/>
    </source>
</evidence>
<name>A0A183D5W0_9BILA</name>
<dbReference type="GO" id="GO:0004114">
    <property type="term" value="F:3',5'-cyclic-nucleotide phosphodiesterase activity"/>
    <property type="evidence" value="ECO:0007669"/>
    <property type="project" value="InterPro"/>
</dbReference>
<dbReference type="SUPFAM" id="SSF109604">
    <property type="entry name" value="HD-domain/PDEase-like"/>
    <property type="match status" value="1"/>
</dbReference>
<dbReference type="AlphaFoldDB" id="A0A183D5W0"/>
<dbReference type="PANTHER" id="PTHR11347">
    <property type="entry name" value="CYCLIC NUCLEOTIDE PHOSPHODIESTERASE"/>
    <property type="match status" value="1"/>
</dbReference>
<protein>
    <submittedName>
        <fullName evidence="6">PDEase domain-containing protein</fullName>
    </submittedName>
</protein>
<dbReference type="WBParaSite" id="GPUH_0000410801-mRNA-1">
    <property type="protein sequence ID" value="GPUH_0000410801-mRNA-1"/>
    <property type="gene ID" value="GPUH_0000410801"/>
</dbReference>
<dbReference type="Pfam" id="PF00233">
    <property type="entry name" value="PDEase_I"/>
    <property type="match status" value="1"/>
</dbReference>
<keyword evidence="5" id="KW-1185">Reference proteome</keyword>
<organism evidence="6">
    <name type="scientific">Gongylonema pulchrum</name>
    <dbReference type="NCBI Taxonomy" id="637853"/>
    <lineage>
        <taxon>Eukaryota</taxon>
        <taxon>Metazoa</taxon>
        <taxon>Ecdysozoa</taxon>
        <taxon>Nematoda</taxon>
        <taxon>Chromadorea</taxon>
        <taxon>Rhabditida</taxon>
        <taxon>Spirurina</taxon>
        <taxon>Spiruromorpha</taxon>
        <taxon>Spiruroidea</taxon>
        <taxon>Gongylonematidae</taxon>
        <taxon>Gongylonema</taxon>
    </lineage>
</organism>
<keyword evidence="2" id="KW-0378">Hydrolase</keyword>
<reference evidence="4 5" key="2">
    <citation type="submission" date="2018-11" db="EMBL/GenBank/DDBJ databases">
        <authorList>
            <consortium name="Pathogen Informatics"/>
        </authorList>
    </citation>
    <scope>NUCLEOTIDE SEQUENCE [LARGE SCALE GENOMIC DNA]</scope>
</reference>
<gene>
    <name evidence="4" type="ORF">GPUH_LOCUS4101</name>
</gene>
<keyword evidence="1" id="KW-0479">Metal-binding</keyword>
<evidence type="ECO:0000313" key="6">
    <source>
        <dbReference type="WBParaSite" id="GPUH_0000410801-mRNA-1"/>
    </source>
</evidence>
<dbReference type="InterPro" id="IPR002073">
    <property type="entry name" value="PDEase_catalytic_dom"/>
</dbReference>
<dbReference type="Proteomes" id="UP000271098">
    <property type="component" value="Unassembled WGS sequence"/>
</dbReference>
<dbReference type="InterPro" id="IPR036971">
    <property type="entry name" value="PDEase_catalytic_dom_sf"/>
</dbReference>
<dbReference type="GO" id="GO:0046872">
    <property type="term" value="F:metal ion binding"/>
    <property type="evidence" value="ECO:0007669"/>
    <property type="project" value="UniProtKB-KW"/>
</dbReference>
<dbReference type="OrthoDB" id="295473at2759"/>
<proteinExistence type="predicted"/>
<dbReference type="PROSITE" id="PS51845">
    <property type="entry name" value="PDEASE_I_2"/>
    <property type="match status" value="1"/>
</dbReference>
<sequence>MMDRQKAHELPQMQVGFMQSICLPCYELIAAVIPESQELLDRCRYNAKKWQELADEQNTKEIGDD</sequence>
<dbReference type="EMBL" id="UYRT01007473">
    <property type="protein sequence ID" value="VDK42544.1"/>
    <property type="molecule type" value="Genomic_DNA"/>
</dbReference>